<dbReference type="GO" id="GO:0005789">
    <property type="term" value="C:endoplasmic reticulum membrane"/>
    <property type="evidence" value="ECO:0007669"/>
    <property type="project" value="InterPro"/>
</dbReference>
<dbReference type="OrthoDB" id="361494at2759"/>
<keyword evidence="6" id="KW-1185">Reference proteome</keyword>
<name>A0A087TFM0_STEMI</name>
<dbReference type="AlphaFoldDB" id="A0A087TFM0"/>
<protein>
    <submittedName>
        <fullName evidence="5">Uncharacterized protein</fullName>
    </submittedName>
</protein>
<evidence type="ECO:0000256" key="3">
    <source>
        <dbReference type="ARBA" id="ARBA00022824"/>
    </source>
</evidence>
<comment type="subcellular location">
    <subcellularLocation>
        <location evidence="2">Endomembrane system</location>
    </subcellularLocation>
    <subcellularLocation>
        <location evidence="1">Endoplasmic reticulum</location>
    </subcellularLocation>
</comment>
<keyword evidence="4" id="KW-0472">Membrane</keyword>
<proteinExistence type="predicted"/>
<evidence type="ECO:0000313" key="6">
    <source>
        <dbReference type="Proteomes" id="UP000054359"/>
    </source>
</evidence>
<gene>
    <name evidence="5" type="ORF">X975_14021</name>
</gene>
<evidence type="ECO:0000256" key="4">
    <source>
        <dbReference type="ARBA" id="ARBA00023136"/>
    </source>
</evidence>
<dbReference type="GO" id="GO:0032936">
    <property type="term" value="C:SREBP-SCAP complex"/>
    <property type="evidence" value="ECO:0007669"/>
    <property type="project" value="TreeGrafter"/>
</dbReference>
<organism evidence="5 6">
    <name type="scientific">Stegodyphus mimosarum</name>
    <name type="common">African social velvet spider</name>
    <dbReference type="NCBI Taxonomy" id="407821"/>
    <lineage>
        <taxon>Eukaryota</taxon>
        <taxon>Metazoa</taxon>
        <taxon>Ecdysozoa</taxon>
        <taxon>Arthropoda</taxon>
        <taxon>Chelicerata</taxon>
        <taxon>Arachnida</taxon>
        <taxon>Araneae</taxon>
        <taxon>Araneomorphae</taxon>
        <taxon>Entelegynae</taxon>
        <taxon>Eresoidea</taxon>
        <taxon>Eresidae</taxon>
        <taxon>Stegodyphus</taxon>
    </lineage>
</organism>
<dbReference type="PANTHER" id="PTHR46378">
    <property type="entry name" value="STEROL REGULATORY ELEMENT-BINDING PROTEIN CLEAVAGE-ACTIVATING PROTEIN"/>
    <property type="match status" value="1"/>
</dbReference>
<dbReference type="GO" id="GO:0000139">
    <property type="term" value="C:Golgi membrane"/>
    <property type="evidence" value="ECO:0007669"/>
    <property type="project" value="InterPro"/>
</dbReference>
<dbReference type="Proteomes" id="UP000054359">
    <property type="component" value="Unassembled WGS sequence"/>
</dbReference>
<dbReference type="InterPro" id="IPR030225">
    <property type="entry name" value="SCAP"/>
</dbReference>
<evidence type="ECO:0000313" key="5">
    <source>
        <dbReference type="EMBL" id="KFM63909.1"/>
    </source>
</evidence>
<dbReference type="GO" id="GO:0045540">
    <property type="term" value="P:regulation of cholesterol biosynthetic process"/>
    <property type="evidence" value="ECO:0007669"/>
    <property type="project" value="TreeGrafter"/>
</dbReference>
<feature type="non-terminal residue" evidence="5">
    <location>
        <position position="112"/>
    </location>
</feature>
<accession>A0A087TFM0</accession>
<keyword evidence="3" id="KW-0256">Endoplasmic reticulum</keyword>
<dbReference type="PANTHER" id="PTHR46378:SF1">
    <property type="entry name" value="STEROL REGULATORY ELEMENT-BINDING PROTEIN CLEAVAGE-ACTIVATING PROTEIN"/>
    <property type="match status" value="1"/>
</dbReference>
<dbReference type="GO" id="GO:0032933">
    <property type="term" value="P:SREBP signaling pathway"/>
    <property type="evidence" value="ECO:0007669"/>
    <property type="project" value="InterPro"/>
</dbReference>
<evidence type="ECO:0000256" key="2">
    <source>
        <dbReference type="ARBA" id="ARBA00004308"/>
    </source>
</evidence>
<evidence type="ECO:0000256" key="1">
    <source>
        <dbReference type="ARBA" id="ARBA00004240"/>
    </source>
</evidence>
<dbReference type="GO" id="GO:0032934">
    <property type="term" value="F:sterol binding"/>
    <property type="evidence" value="ECO:0007669"/>
    <property type="project" value="InterPro"/>
</dbReference>
<dbReference type="EMBL" id="KK114995">
    <property type="protein sequence ID" value="KFM63909.1"/>
    <property type="molecule type" value="Genomic_DNA"/>
</dbReference>
<sequence length="112" mass="12968">MKFIYFWARTRMVQRGLMVCLVMWIFLLVYSSGIVEKYTGSSMLVTNQVINPLLSSISAKPNATVTSVSDTVGPKQWNCSEQIVKEFSKNIELRLKHHNLNLWQSLHPNHWT</sequence>
<reference evidence="5 6" key="1">
    <citation type="submission" date="2013-11" db="EMBL/GenBank/DDBJ databases">
        <title>Genome sequencing of Stegodyphus mimosarum.</title>
        <authorList>
            <person name="Bechsgaard J."/>
        </authorList>
    </citation>
    <scope>NUCLEOTIDE SEQUENCE [LARGE SCALE GENOMIC DNA]</scope>
</reference>